<dbReference type="InterPro" id="IPR036721">
    <property type="entry name" value="RCK_C_sf"/>
</dbReference>
<dbReference type="PANTHER" id="PTHR30445">
    <property type="entry name" value="K(+)_H(+) ANTIPORTER SUBUNIT KHTT"/>
    <property type="match status" value="1"/>
</dbReference>
<dbReference type="Pfam" id="PF25991">
    <property type="entry name" value="KhtT_N"/>
    <property type="match status" value="1"/>
</dbReference>
<feature type="domain" description="RCK C-terminal" evidence="1">
    <location>
        <begin position="76"/>
        <end position="160"/>
    </location>
</feature>
<dbReference type="Proteomes" id="UP001185012">
    <property type="component" value="Unassembled WGS sequence"/>
</dbReference>
<reference evidence="2 3" key="1">
    <citation type="submission" date="2023-07" db="EMBL/GenBank/DDBJ databases">
        <title>Genomic Encyclopedia of Type Strains, Phase IV (KMG-IV): sequencing the most valuable type-strain genomes for metagenomic binning, comparative biology and taxonomic classification.</title>
        <authorList>
            <person name="Goeker M."/>
        </authorList>
    </citation>
    <scope>NUCLEOTIDE SEQUENCE [LARGE SCALE GENOMIC DNA]</scope>
    <source>
        <strain evidence="2 3">DSM 45903</strain>
    </source>
</reference>
<evidence type="ECO:0000313" key="2">
    <source>
        <dbReference type="EMBL" id="MDR6225647.1"/>
    </source>
</evidence>
<name>A0ABU1ILJ6_9BACL</name>
<dbReference type="Gene3D" id="3.30.70.1450">
    <property type="entry name" value="Regulator of K+ conductance, C-terminal domain"/>
    <property type="match status" value="1"/>
</dbReference>
<dbReference type="PANTHER" id="PTHR30445:SF8">
    <property type="entry name" value="K(+)_H(+) ANTIPORTER SUBUNIT KHTT"/>
    <property type="match status" value="1"/>
</dbReference>
<proteinExistence type="predicted"/>
<dbReference type="PIRSF" id="PIRSF005028">
    <property type="entry name" value="KhtT"/>
    <property type="match status" value="1"/>
</dbReference>
<dbReference type="RefSeq" id="WP_309864604.1">
    <property type="nucleotide sequence ID" value="NZ_JAVDQG010000003.1"/>
</dbReference>
<dbReference type="EMBL" id="JAVDQG010000003">
    <property type="protein sequence ID" value="MDR6225647.1"/>
    <property type="molecule type" value="Genomic_DNA"/>
</dbReference>
<dbReference type="InterPro" id="IPR058776">
    <property type="entry name" value="KhtT-like_N"/>
</dbReference>
<dbReference type="InterPro" id="IPR026278">
    <property type="entry name" value="KhtT"/>
</dbReference>
<evidence type="ECO:0000259" key="1">
    <source>
        <dbReference type="PROSITE" id="PS51202"/>
    </source>
</evidence>
<dbReference type="PROSITE" id="PS51202">
    <property type="entry name" value="RCK_C"/>
    <property type="match status" value="1"/>
</dbReference>
<dbReference type="SUPFAM" id="SSF116726">
    <property type="entry name" value="TrkA C-terminal domain-like"/>
    <property type="match status" value="1"/>
</dbReference>
<keyword evidence="3" id="KW-1185">Reference proteome</keyword>
<sequence length="163" mass="18377">MDIKVADLPGIGKKVSFITAEDQKIVLVIHHTGKRELYFFDDMDEEDPEFTMDLTAEETRQMGAQLLGAVYQTVDIDQLKLFRKKMVLEWVTVREASPFNGKTIAEERIRERTGVTVLGIIRGDDTIVSPPPDIRLYAGDTLMVAGATDQFSSFEAFCRGEEE</sequence>
<protein>
    <submittedName>
        <fullName evidence="2">TrkA domain protein</fullName>
    </submittedName>
</protein>
<dbReference type="InterPro" id="IPR050144">
    <property type="entry name" value="AAE_transporter"/>
</dbReference>
<evidence type="ECO:0000313" key="3">
    <source>
        <dbReference type="Proteomes" id="UP001185012"/>
    </source>
</evidence>
<accession>A0ABU1ILJ6</accession>
<gene>
    <name evidence="2" type="ORF">JOE21_001645</name>
</gene>
<dbReference type="Pfam" id="PF02080">
    <property type="entry name" value="TrkA_C"/>
    <property type="match status" value="1"/>
</dbReference>
<organism evidence="2 3">
    <name type="scientific">Desmospora profundinema</name>
    <dbReference type="NCBI Taxonomy" id="1571184"/>
    <lineage>
        <taxon>Bacteria</taxon>
        <taxon>Bacillati</taxon>
        <taxon>Bacillota</taxon>
        <taxon>Bacilli</taxon>
        <taxon>Bacillales</taxon>
        <taxon>Thermoactinomycetaceae</taxon>
        <taxon>Desmospora</taxon>
    </lineage>
</organism>
<comment type="caution">
    <text evidence="2">The sequence shown here is derived from an EMBL/GenBank/DDBJ whole genome shotgun (WGS) entry which is preliminary data.</text>
</comment>
<dbReference type="InterPro" id="IPR006037">
    <property type="entry name" value="RCK_C"/>
</dbReference>